<organism evidence="1 2">
    <name type="scientific">Marseilla massiliensis</name>
    <dbReference type="NCBI Taxonomy" id="1841864"/>
    <lineage>
        <taxon>Bacteria</taxon>
        <taxon>Pseudomonadati</taxon>
        <taxon>Bacteroidota</taxon>
        <taxon>Bacteroidia</taxon>
        <taxon>Bacteroidales</taxon>
        <taxon>Prevotellaceae</taxon>
        <taxon>Marseilla</taxon>
    </lineage>
</organism>
<keyword evidence="2" id="KW-1185">Reference proteome</keyword>
<reference evidence="1" key="2">
    <citation type="journal article" date="2021" name="Sci. Rep.">
        <title>The distribution of antibiotic resistance genes in chicken gut microbiota commensals.</title>
        <authorList>
            <person name="Juricova H."/>
            <person name="Matiasovicova J."/>
            <person name="Kubasova T."/>
            <person name="Cejkova D."/>
            <person name="Rychlik I."/>
        </authorList>
    </citation>
    <scope>NUCLEOTIDE SEQUENCE</scope>
    <source>
        <strain evidence="1">An824</strain>
    </source>
</reference>
<evidence type="ECO:0000313" key="2">
    <source>
        <dbReference type="Proteomes" id="UP000706891"/>
    </source>
</evidence>
<name>A0A938WTY5_9BACT</name>
<dbReference type="AlphaFoldDB" id="A0A938WTY5"/>
<dbReference type="EMBL" id="JACJJG010000096">
    <property type="protein sequence ID" value="MBM6674566.1"/>
    <property type="molecule type" value="Genomic_DNA"/>
</dbReference>
<gene>
    <name evidence="1" type="ORF">H6A34_11860</name>
</gene>
<evidence type="ECO:0000313" key="1">
    <source>
        <dbReference type="EMBL" id="MBM6674566.1"/>
    </source>
</evidence>
<protein>
    <submittedName>
        <fullName evidence="1">Uncharacterized protein</fullName>
    </submittedName>
</protein>
<comment type="caution">
    <text evidence="1">The sequence shown here is derived from an EMBL/GenBank/DDBJ whole genome shotgun (WGS) entry which is preliminary data.</text>
</comment>
<proteinExistence type="predicted"/>
<dbReference type="Proteomes" id="UP000706891">
    <property type="component" value="Unassembled WGS sequence"/>
</dbReference>
<dbReference type="RefSeq" id="WP_205105692.1">
    <property type="nucleotide sequence ID" value="NZ_JACJJG010000096.1"/>
</dbReference>
<sequence length="119" mass="13677">MFGNGRKQGRWLFTYRTFGLRRSLYVDYADGRRAGCYVYRSRCSSRLLGFKKGTTLLTVGVSGHDLTGQVYYSFGGESLTGRFDSAGRPDGRWTMNAVKTRSHKIFQVHPQFCWIKIRC</sequence>
<reference evidence="1" key="1">
    <citation type="submission" date="2020-08" db="EMBL/GenBank/DDBJ databases">
        <authorList>
            <person name="Cejkova D."/>
            <person name="Kubasova T."/>
            <person name="Jahodarova E."/>
            <person name="Rychlik I."/>
        </authorList>
    </citation>
    <scope>NUCLEOTIDE SEQUENCE</scope>
    <source>
        <strain evidence="1">An824</strain>
    </source>
</reference>
<accession>A0A938WTY5</accession>